<accession>A0A438D0Q8</accession>
<comment type="caution">
    <text evidence="3">The sequence shown here is derived from an EMBL/GenBank/DDBJ whole genome shotgun (WGS) entry which is preliminary data.</text>
</comment>
<dbReference type="InterPro" id="IPR052343">
    <property type="entry name" value="Retrotransposon-Effector_Assoc"/>
</dbReference>
<sequence length="759" mass="83977">MGGNLLLLEFEFEDEVKKVSKSGVRRFRGRSFCLEIWNPSVGCLEGGGGGARLVCVRILGLPLHLWGRNLFKRFGDSCGRFVAVDENTVERRILQWARVLIETREWQHPSSMQVVAGSSCFALQLWWEEELCFSTVFPSHGFGARKLKDDEVALACAEGSVGTLPSASEASLHPEKLPPPVSGSGAPASNKIKAVESLAQACEGASMDLGQHSVARAHSGLACAKAFGPGLKKALVSAKYGPPFKPNTPAPSSDLGQGSPKCPSCLRKRAFAPIPCIVGTPQMEATTSPVAEISFPAETHNSQERRGSFSSLVESSPREAEASLNPLSMMLGDGSTVVLTDAPGPVLANEALVLVDCDVAKQGELSAELPCEEGWSKEEFSKPTHFSKVGGLTSELLSQRTLRKGELEELIWREEIHWRQKEEILLYFEKLYASPTGESWSVEGLDWSPISEKSALRLDFPFTEEEISKPIFQLDRDKAPGPEGFTIAVFQDCWDVIKENLVRVFAEFYRSGIINQNTNASFIILLPKKEFDKKISDFKPISLITSLYKIIAKVLSGRLRGVLHETIHSTQGTFVQGRQILDAVLIANEIVDERRRSGEEGVVFKIDFEKAYDHMNAKGWVKALKGLRQGDPLSPFLFTLVADVLSRMPLREEERNMLEGFKVGRNRTRVSHLQFVDDTIFFSNTREEDLHSQESFASVGHISELKVNLDKSNIYGINLDQVHLSRLAEMLDCKASSWPILYLGLPLVETPRRAAFGIQ</sequence>
<feature type="region of interest" description="Disordered" evidence="1">
    <location>
        <begin position="164"/>
        <end position="188"/>
    </location>
</feature>
<dbReference type="SUPFAM" id="SSF56672">
    <property type="entry name" value="DNA/RNA polymerases"/>
    <property type="match status" value="1"/>
</dbReference>
<name>A0A438D0Q8_VITVI</name>
<protein>
    <submittedName>
        <fullName evidence="3">Transposon TX1 uncharacterized 149 kDa protein</fullName>
    </submittedName>
</protein>
<evidence type="ECO:0000313" key="3">
    <source>
        <dbReference type="EMBL" id="RVW29059.1"/>
    </source>
</evidence>
<evidence type="ECO:0000259" key="2">
    <source>
        <dbReference type="PROSITE" id="PS50878"/>
    </source>
</evidence>
<dbReference type="AlphaFoldDB" id="A0A438D0Q8"/>
<reference evidence="3 4" key="1">
    <citation type="journal article" date="2018" name="PLoS Genet.">
        <title>Population sequencing reveals clonal diversity and ancestral inbreeding in the grapevine cultivar Chardonnay.</title>
        <authorList>
            <person name="Roach M.J."/>
            <person name="Johnson D.L."/>
            <person name="Bohlmann J."/>
            <person name="van Vuuren H.J."/>
            <person name="Jones S.J."/>
            <person name="Pretorius I.S."/>
            <person name="Schmidt S.A."/>
            <person name="Borneman A.R."/>
        </authorList>
    </citation>
    <scope>NUCLEOTIDE SEQUENCE [LARGE SCALE GENOMIC DNA]</scope>
    <source>
        <strain evidence="4">cv. Chardonnay</strain>
        <tissue evidence="3">Leaf</tissue>
    </source>
</reference>
<organism evidence="3 4">
    <name type="scientific">Vitis vinifera</name>
    <name type="common">Grape</name>
    <dbReference type="NCBI Taxonomy" id="29760"/>
    <lineage>
        <taxon>Eukaryota</taxon>
        <taxon>Viridiplantae</taxon>
        <taxon>Streptophyta</taxon>
        <taxon>Embryophyta</taxon>
        <taxon>Tracheophyta</taxon>
        <taxon>Spermatophyta</taxon>
        <taxon>Magnoliopsida</taxon>
        <taxon>eudicotyledons</taxon>
        <taxon>Gunneridae</taxon>
        <taxon>Pentapetalae</taxon>
        <taxon>rosids</taxon>
        <taxon>Vitales</taxon>
        <taxon>Vitaceae</taxon>
        <taxon>Viteae</taxon>
        <taxon>Vitis</taxon>
    </lineage>
</organism>
<evidence type="ECO:0000256" key="1">
    <source>
        <dbReference type="SAM" id="MobiDB-lite"/>
    </source>
</evidence>
<dbReference type="Pfam" id="PF00078">
    <property type="entry name" value="RVT_1"/>
    <property type="match status" value="2"/>
</dbReference>
<gene>
    <name evidence="3" type="primary">YTX2_107</name>
    <name evidence="3" type="ORF">CK203_091591</name>
</gene>
<dbReference type="EMBL" id="QGNW01001864">
    <property type="protein sequence ID" value="RVW29059.1"/>
    <property type="molecule type" value="Genomic_DNA"/>
</dbReference>
<proteinExistence type="predicted"/>
<dbReference type="PANTHER" id="PTHR46890:SF50">
    <property type="entry name" value="RNA-DIRECTED DNA POLYMERASE, EUKARYOTA, REVERSE TRANSCRIPTASE ZINC-BINDING DOMAIN PROTEIN-RELATED"/>
    <property type="match status" value="1"/>
</dbReference>
<feature type="domain" description="Reverse transcriptase" evidence="2">
    <location>
        <begin position="507"/>
        <end position="747"/>
    </location>
</feature>
<dbReference type="InterPro" id="IPR043502">
    <property type="entry name" value="DNA/RNA_pol_sf"/>
</dbReference>
<dbReference type="InterPro" id="IPR000477">
    <property type="entry name" value="RT_dom"/>
</dbReference>
<dbReference type="Proteomes" id="UP000288805">
    <property type="component" value="Unassembled WGS sequence"/>
</dbReference>
<dbReference type="CDD" id="cd01650">
    <property type="entry name" value="RT_nLTR_like"/>
    <property type="match status" value="1"/>
</dbReference>
<dbReference type="PANTHER" id="PTHR46890">
    <property type="entry name" value="NON-LTR RETROLELEMENT REVERSE TRANSCRIPTASE-LIKE PROTEIN-RELATED"/>
    <property type="match status" value="1"/>
</dbReference>
<evidence type="ECO:0000313" key="4">
    <source>
        <dbReference type="Proteomes" id="UP000288805"/>
    </source>
</evidence>
<dbReference type="PROSITE" id="PS50878">
    <property type="entry name" value="RT_POL"/>
    <property type="match status" value="1"/>
</dbReference>
<feature type="region of interest" description="Disordered" evidence="1">
    <location>
        <begin position="297"/>
        <end position="317"/>
    </location>
</feature>